<reference evidence="2" key="1">
    <citation type="journal article" date="2023" name="Commun. Biol.">
        <title>Genome analysis of Parmales, the sister group of diatoms, reveals the evolutionary specialization of diatoms from phago-mixotrophs to photoautotrophs.</title>
        <authorList>
            <person name="Ban H."/>
            <person name="Sato S."/>
            <person name="Yoshikawa S."/>
            <person name="Yamada K."/>
            <person name="Nakamura Y."/>
            <person name="Ichinomiya M."/>
            <person name="Sato N."/>
            <person name="Blanc-Mathieu R."/>
            <person name="Endo H."/>
            <person name="Kuwata A."/>
            <person name="Ogata H."/>
        </authorList>
    </citation>
    <scope>NUCLEOTIDE SEQUENCE [LARGE SCALE GENOMIC DNA]</scope>
    <source>
        <strain evidence="2">NIES 3700</strain>
    </source>
</reference>
<gene>
    <name evidence="1" type="ORF">TrLO_g13680</name>
</gene>
<name>A0A9W6ZMC4_9STRA</name>
<keyword evidence="2" id="KW-1185">Reference proteome</keyword>
<evidence type="ECO:0000313" key="1">
    <source>
        <dbReference type="EMBL" id="GMH54886.1"/>
    </source>
</evidence>
<proteinExistence type="predicted"/>
<evidence type="ECO:0000313" key="2">
    <source>
        <dbReference type="Proteomes" id="UP001165122"/>
    </source>
</evidence>
<dbReference type="OrthoDB" id="10280433at2759"/>
<comment type="caution">
    <text evidence="1">The sequence shown here is derived from an EMBL/GenBank/DDBJ whole genome shotgun (WGS) entry which is preliminary data.</text>
</comment>
<dbReference type="AlphaFoldDB" id="A0A9W6ZMC4"/>
<dbReference type="Proteomes" id="UP001165122">
    <property type="component" value="Unassembled WGS sequence"/>
</dbReference>
<sequence>MDIEFASVKARSTDGIANPLFHERTMPAPLAEAGMTQEAWTALLDAGNKAVVFQWGCVTICCFTCFAHHKDIKPRAKKFVEELNSGSVAGAALPAGIVARYQMQNQNFSVQASGGLSGGGSTDTYHAILFFKEDAAPPSVQMIDRKLTGDW</sequence>
<dbReference type="EMBL" id="BRXW01000439">
    <property type="protein sequence ID" value="GMH54886.1"/>
    <property type="molecule type" value="Genomic_DNA"/>
</dbReference>
<organism evidence="1 2">
    <name type="scientific">Triparma laevis f. longispina</name>
    <dbReference type="NCBI Taxonomy" id="1714387"/>
    <lineage>
        <taxon>Eukaryota</taxon>
        <taxon>Sar</taxon>
        <taxon>Stramenopiles</taxon>
        <taxon>Ochrophyta</taxon>
        <taxon>Bolidophyceae</taxon>
        <taxon>Parmales</taxon>
        <taxon>Triparmaceae</taxon>
        <taxon>Triparma</taxon>
    </lineage>
</organism>
<accession>A0A9W6ZMC4</accession>
<protein>
    <submittedName>
        <fullName evidence="1">Uncharacterized protein</fullName>
    </submittedName>
</protein>